<dbReference type="KEGG" id="hgl:101725228"/>
<name>A0AAX6PXH1_HETGA</name>
<accession>A0AAX6PXH1</accession>
<dbReference type="PANTHER" id="PTHR16955:SF6">
    <property type="entry name" value="METASTASIS-SUPPRESSOR KISS-1"/>
    <property type="match status" value="1"/>
</dbReference>
<reference evidence="4" key="1">
    <citation type="submission" date="2025-08" db="UniProtKB">
        <authorList>
            <consortium name="RefSeq"/>
        </authorList>
    </citation>
    <scope>IDENTIFICATION</scope>
</reference>
<dbReference type="GeneID" id="101725228"/>
<dbReference type="AlphaFoldDB" id="A0AAX6PXH1"/>
<feature type="chain" id="PRO_5043332408" evidence="2">
    <location>
        <begin position="19"/>
        <end position="136"/>
    </location>
</feature>
<dbReference type="RefSeq" id="XP_004862219.1">
    <property type="nucleotide sequence ID" value="XM_004862162.2"/>
</dbReference>
<evidence type="ECO:0000256" key="1">
    <source>
        <dbReference type="SAM" id="MobiDB-lite"/>
    </source>
</evidence>
<organism evidence="3 4">
    <name type="scientific">Heterocephalus glaber</name>
    <name type="common">Naked mole rat</name>
    <dbReference type="NCBI Taxonomy" id="10181"/>
    <lineage>
        <taxon>Eukaryota</taxon>
        <taxon>Metazoa</taxon>
        <taxon>Chordata</taxon>
        <taxon>Craniata</taxon>
        <taxon>Vertebrata</taxon>
        <taxon>Euteleostomi</taxon>
        <taxon>Mammalia</taxon>
        <taxon>Eutheria</taxon>
        <taxon>Euarchontoglires</taxon>
        <taxon>Glires</taxon>
        <taxon>Rodentia</taxon>
        <taxon>Hystricomorpha</taxon>
        <taxon>Bathyergidae</taxon>
        <taxon>Heterocephalus</taxon>
    </lineage>
</organism>
<keyword evidence="3" id="KW-1185">Reference proteome</keyword>
<gene>
    <name evidence="4" type="primary">Kiss1</name>
</gene>
<evidence type="ECO:0000256" key="2">
    <source>
        <dbReference type="SAM" id="SignalP"/>
    </source>
</evidence>
<dbReference type="Proteomes" id="UP000694906">
    <property type="component" value="Unplaced"/>
</dbReference>
<dbReference type="CTD" id="3814"/>
<dbReference type="Pfam" id="PF15152">
    <property type="entry name" value="Kisspeptin"/>
    <property type="match status" value="1"/>
</dbReference>
<dbReference type="InterPro" id="IPR020207">
    <property type="entry name" value="Metastasis-suppressor_KiSS-1"/>
</dbReference>
<dbReference type="PANTHER" id="PTHR16955">
    <property type="entry name" value="METASTASIS-SUPPRESSOR KISS-1"/>
    <property type="match status" value="1"/>
</dbReference>
<sequence>MNSLVSWLLLFLCITALGEPLAKVAPVENPRPTGLRLGPLALLTPWGQGLQCAERKPAAGPRPRGASLCPPPAESSAEPARPGLCARRSRLIPAPRGAVLVQREKDLSAYNWNSFGLRYGKRRAAPGSHGGGGAQR</sequence>
<dbReference type="GO" id="GO:0007186">
    <property type="term" value="P:G protein-coupled receptor signaling pathway"/>
    <property type="evidence" value="ECO:0007669"/>
    <property type="project" value="TreeGrafter"/>
</dbReference>
<proteinExistence type="predicted"/>
<evidence type="ECO:0000313" key="3">
    <source>
        <dbReference type="Proteomes" id="UP000694906"/>
    </source>
</evidence>
<feature type="signal peptide" evidence="2">
    <location>
        <begin position="1"/>
        <end position="18"/>
    </location>
</feature>
<evidence type="ECO:0000313" key="4">
    <source>
        <dbReference type="RefSeq" id="XP_004862219.1"/>
    </source>
</evidence>
<protein>
    <submittedName>
        <fullName evidence="4">Metastasis-suppressor KiSS-1</fullName>
    </submittedName>
</protein>
<keyword evidence="2" id="KW-0732">Signal</keyword>
<feature type="region of interest" description="Disordered" evidence="1">
    <location>
        <begin position="54"/>
        <end position="82"/>
    </location>
</feature>
<dbReference type="GO" id="GO:0031773">
    <property type="term" value="F:kisspeptin receptor binding"/>
    <property type="evidence" value="ECO:0007669"/>
    <property type="project" value="TreeGrafter"/>
</dbReference>
<dbReference type="GO" id="GO:0007204">
    <property type="term" value="P:positive regulation of cytosolic calcium ion concentration"/>
    <property type="evidence" value="ECO:0007669"/>
    <property type="project" value="TreeGrafter"/>
</dbReference>